<accession>A0A1G7D5W0</accession>
<keyword evidence="1" id="KW-1133">Transmembrane helix</keyword>
<dbReference type="Proteomes" id="UP000198922">
    <property type="component" value="Unassembled WGS sequence"/>
</dbReference>
<dbReference type="STRING" id="521013.SAMN04488567_1801"/>
<name>A0A1G7D5W0_9RHOB</name>
<keyword evidence="1" id="KW-0812">Transmembrane</keyword>
<sequence length="167" mass="18753">MPYQWTRRPAETGPLVAEIDLWPYRSLPKRDFVRFIAATAALVTLPLLAVLGSPVLWGLLPFLVAAVAAIWWALMRSYRDGSVLERLEIGPGRLRLVRHNPRGPDQSWEADPYWVRLTLHETGGPVPAYLTLHGAGREVELGAFLSEEERRALAAELQPLLDRLRAA</sequence>
<evidence type="ECO:0000313" key="2">
    <source>
        <dbReference type="EMBL" id="SDE46952.1"/>
    </source>
</evidence>
<evidence type="ECO:0000256" key="1">
    <source>
        <dbReference type="SAM" id="Phobius"/>
    </source>
</evidence>
<dbReference type="InterPro" id="IPR019253">
    <property type="entry name" value="DUF2244_TM"/>
</dbReference>
<keyword evidence="3" id="KW-1185">Reference proteome</keyword>
<feature type="transmembrane region" description="Helical" evidence="1">
    <location>
        <begin position="32"/>
        <end position="49"/>
    </location>
</feature>
<protein>
    <submittedName>
        <fullName evidence="2">Uncharacterized membrane protein</fullName>
    </submittedName>
</protein>
<dbReference type="OrthoDB" id="9808190at2"/>
<evidence type="ECO:0000313" key="3">
    <source>
        <dbReference type="Proteomes" id="UP000198922"/>
    </source>
</evidence>
<organism evidence="2 3">
    <name type="scientific">Limimaricola pyoseonensis</name>
    <dbReference type="NCBI Taxonomy" id="521013"/>
    <lineage>
        <taxon>Bacteria</taxon>
        <taxon>Pseudomonadati</taxon>
        <taxon>Pseudomonadota</taxon>
        <taxon>Alphaproteobacteria</taxon>
        <taxon>Rhodobacterales</taxon>
        <taxon>Paracoccaceae</taxon>
        <taxon>Limimaricola</taxon>
    </lineage>
</organism>
<keyword evidence="1" id="KW-0472">Membrane</keyword>
<reference evidence="3" key="1">
    <citation type="submission" date="2016-10" db="EMBL/GenBank/DDBJ databases">
        <authorList>
            <person name="Varghese N."/>
            <person name="Submissions S."/>
        </authorList>
    </citation>
    <scope>NUCLEOTIDE SEQUENCE [LARGE SCALE GENOMIC DNA]</scope>
    <source>
        <strain evidence="3">DSM 21424</strain>
    </source>
</reference>
<gene>
    <name evidence="2" type="ORF">SAMN04488567_1801</name>
</gene>
<feature type="transmembrane region" description="Helical" evidence="1">
    <location>
        <begin position="55"/>
        <end position="74"/>
    </location>
</feature>
<dbReference type="Pfam" id="PF10003">
    <property type="entry name" value="DUF2244"/>
    <property type="match status" value="1"/>
</dbReference>
<dbReference type="EMBL" id="FNAT01000002">
    <property type="protein sequence ID" value="SDE46952.1"/>
    <property type="molecule type" value="Genomic_DNA"/>
</dbReference>
<dbReference type="RefSeq" id="WP_090111149.1">
    <property type="nucleotide sequence ID" value="NZ_FNAT01000002.1"/>
</dbReference>
<dbReference type="AlphaFoldDB" id="A0A1G7D5W0"/>
<proteinExistence type="predicted"/>